<name>A0A538SD71_UNCEI</name>
<sequence>MDETVTSALQAWESFYVIVGSSAGALTGLQFVVLTLISEAGMIRGSAETLSAFGSPNVVHFCAALLVSAIFSAPWHGLGPPGIAVALCGAGGFVYSVAVLRRALRQRDYKPVLEDWTWHAALPMLGYAGLVHAGLRLSRVSSDALYIVGGATLLLVFVGIHNAWDTVTYVTLQRAREHKARGAARGTAERQPPSGTAPGERRNVEASGPPAPRNPEA</sequence>
<feature type="region of interest" description="Disordered" evidence="1">
    <location>
        <begin position="180"/>
        <end position="217"/>
    </location>
</feature>
<feature type="transmembrane region" description="Helical" evidence="2">
    <location>
        <begin position="116"/>
        <end position="138"/>
    </location>
</feature>
<accession>A0A538SD71</accession>
<reference evidence="3 4" key="1">
    <citation type="journal article" date="2019" name="Nat. Microbiol.">
        <title>Mediterranean grassland soil C-N compound turnover is dependent on rainfall and depth, and is mediated by genomically divergent microorganisms.</title>
        <authorList>
            <person name="Diamond S."/>
            <person name="Andeer P.F."/>
            <person name="Li Z."/>
            <person name="Crits-Christoph A."/>
            <person name="Burstein D."/>
            <person name="Anantharaman K."/>
            <person name="Lane K.R."/>
            <person name="Thomas B.C."/>
            <person name="Pan C."/>
            <person name="Northen T.R."/>
            <person name="Banfield J.F."/>
        </authorList>
    </citation>
    <scope>NUCLEOTIDE SEQUENCE [LARGE SCALE GENOMIC DNA]</scope>
    <source>
        <strain evidence="3">WS_3</strain>
    </source>
</reference>
<evidence type="ECO:0000256" key="1">
    <source>
        <dbReference type="SAM" id="MobiDB-lite"/>
    </source>
</evidence>
<organism evidence="3 4">
    <name type="scientific">Eiseniibacteriota bacterium</name>
    <dbReference type="NCBI Taxonomy" id="2212470"/>
    <lineage>
        <taxon>Bacteria</taxon>
        <taxon>Candidatus Eiseniibacteriota</taxon>
    </lineage>
</organism>
<comment type="caution">
    <text evidence="3">The sequence shown here is derived from an EMBL/GenBank/DDBJ whole genome shotgun (WGS) entry which is preliminary data.</text>
</comment>
<proteinExistence type="predicted"/>
<feature type="transmembrane region" description="Helical" evidence="2">
    <location>
        <begin position="144"/>
        <end position="164"/>
    </location>
</feature>
<evidence type="ECO:0000256" key="2">
    <source>
        <dbReference type="SAM" id="Phobius"/>
    </source>
</evidence>
<feature type="transmembrane region" description="Helical" evidence="2">
    <location>
        <begin position="15"/>
        <end position="37"/>
    </location>
</feature>
<dbReference type="AlphaFoldDB" id="A0A538SD71"/>
<feature type="transmembrane region" description="Helical" evidence="2">
    <location>
        <begin position="58"/>
        <end position="77"/>
    </location>
</feature>
<evidence type="ECO:0000313" key="4">
    <source>
        <dbReference type="Proteomes" id="UP000320184"/>
    </source>
</evidence>
<keyword evidence="2" id="KW-0472">Membrane</keyword>
<evidence type="ECO:0000313" key="3">
    <source>
        <dbReference type="EMBL" id="TMQ49328.1"/>
    </source>
</evidence>
<dbReference type="Proteomes" id="UP000320184">
    <property type="component" value="Unassembled WGS sequence"/>
</dbReference>
<keyword evidence="2" id="KW-0812">Transmembrane</keyword>
<gene>
    <name evidence="3" type="ORF">E6K73_10085</name>
</gene>
<protein>
    <submittedName>
        <fullName evidence="3">Uncharacterized protein</fullName>
    </submittedName>
</protein>
<keyword evidence="2" id="KW-1133">Transmembrane helix</keyword>
<dbReference type="EMBL" id="VBOT01000124">
    <property type="protein sequence ID" value="TMQ49328.1"/>
    <property type="molecule type" value="Genomic_DNA"/>
</dbReference>
<feature type="transmembrane region" description="Helical" evidence="2">
    <location>
        <begin position="83"/>
        <end position="104"/>
    </location>
</feature>